<evidence type="ECO:0000259" key="3">
    <source>
        <dbReference type="PROSITE" id="PS01031"/>
    </source>
</evidence>
<organism evidence="4 5">
    <name type="scientific">Bradyrhizobium stylosanthis</name>
    <dbReference type="NCBI Taxonomy" id="1803665"/>
    <lineage>
        <taxon>Bacteria</taxon>
        <taxon>Pseudomonadati</taxon>
        <taxon>Pseudomonadota</taxon>
        <taxon>Alphaproteobacteria</taxon>
        <taxon>Hyphomicrobiales</taxon>
        <taxon>Nitrobacteraceae</taxon>
        <taxon>Bradyrhizobium</taxon>
    </lineage>
</organism>
<dbReference type="RefSeq" id="WP_063694723.1">
    <property type="nucleotide sequence ID" value="NZ_LVEM01000009.1"/>
</dbReference>
<dbReference type="SUPFAM" id="SSF49764">
    <property type="entry name" value="HSP20-like chaperones"/>
    <property type="match status" value="1"/>
</dbReference>
<evidence type="ECO:0000256" key="2">
    <source>
        <dbReference type="RuleBase" id="RU003616"/>
    </source>
</evidence>
<dbReference type="InterPro" id="IPR008978">
    <property type="entry name" value="HSP20-like_chaperone"/>
</dbReference>
<keyword evidence="4" id="KW-0346">Stress response</keyword>
<evidence type="ECO:0000313" key="4">
    <source>
        <dbReference type="EMBL" id="TWA95816.1"/>
    </source>
</evidence>
<dbReference type="STRING" id="1803665.GCA_001641335_08140"/>
<comment type="caution">
    <text evidence="4">The sequence shown here is derived from an EMBL/GenBank/DDBJ whole genome shotgun (WGS) entry which is preliminary data.</text>
</comment>
<dbReference type="PANTHER" id="PTHR11527">
    <property type="entry name" value="HEAT-SHOCK PROTEIN 20 FAMILY MEMBER"/>
    <property type="match status" value="1"/>
</dbReference>
<protein>
    <submittedName>
        <fullName evidence="4">Heat shock protein Hsp20</fullName>
    </submittedName>
</protein>
<evidence type="ECO:0000256" key="1">
    <source>
        <dbReference type="PROSITE-ProRule" id="PRU00285"/>
    </source>
</evidence>
<dbReference type="PROSITE" id="PS01031">
    <property type="entry name" value="SHSP"/>
    <property type="match status" value="1"/>
</dbReference>
<dbReference type="Pfam" id="PF00011">
    <property type="entry name" value="HSP20"/>
    <property type="match status" value="1"/>
</dbReference>
<dbReference type="OrthoDB" id="9808910at2"/>
<feature type="domain" description="SHSP" evidence="3">
    <location>
        <begin position="52"/>
        <end position="163"/>
    </location>
</feature>
<dbReference type="Gene3D" id="2.60.40.790">
    <property type="match status" value="1"/>
</dbReference>
<dbReference type="EMBL" id="VITK01000007">
    <property type="protein sequence ID" value="TWA95816.1"/>
    <property type="molecule type" value="Genomic_DNA"/>
</dbReference>
<dbReference type="InterPro" id="IPR031107">
    <property type="entry name" value="Small_HSP"/>
</dbReference>
<sequence length="163" mass="18399">MAIRDLIPWSKTQELAPARDSFDPFLTLHREMNRLFDDVFRGFGNPGLSPSMEGRLGWPKVELSETDKALTVSAELPGMNEKDVQVEITKGVLTIRGEKKAERNGEGRYFSERYYGAFERQIPLDDVQEDKVEASFKNGVLTVSLPKSDKPREGVKRIAINAL</sequence>
<dbReference type="InterPro" id="IPR002068">
    <property type="entry name" value="A-crystallin/Hsp20_dom"/>
</dbReference>
<reference evidence="4 5" key="1">
    <citation type="submission" date="2019-06" db="EMBL/GenBank/DDBJ databases">
        <title>Genomic Encyclopedia of Type Strains, Phase IV (KMG-V): Genome sequencing to study the core and pangenomes of soil and plant-associated prokaryotes.</title>
        <authorList>
            <person name="Whitman W."/>
        </authorList>
    </citation>
    <scope>NUCLEOTIDE SEQUENCE [LARGE SCALE GENOMIC DNA]</scope>
    <source>
        <strain evidence="4 5">BR 510</strain>
    </source>
</reference>
<comment type="similarity">
    <text evidence="1 2">Belongs to the small heat shock protein (HSP20) family.</text>
</comment>
<name>A0A560DFB5_9BRAD</name>
<dbReference type="CDD" id="cd06464">
    <property type="entry name" value="ACD_sHsps-like"/>
    <property type="match status" value="1"/>
</dbReference>
<gene>
    <name evidence="4" type="ORF">FBZ96_1074</name>
</gene>
<dbReference type="AlphaFoldDB" id="A0A560DFB5"/>
<keyword evidence="5" id="KW-1185">Reference proteome</keyword>
<proteinExistence type="inferred from homology"/>
<accession>A0A560DFB5</accession>
<evidence type="ECO:0000313" key="5">
    <source>
        <dbReference type="Proteomes" id="UP000319949"/>
    </source>
</evidence>
<dbReference type="Proteomes" id="UP000319949">
    <property type="component" value="Unassembled WGS sequence"/>
</dbReference>